<evidence type="ECO:0000313" key="2">
    <source>
        <dbReference type="Proteomes" id="UP000011713"/>
    </source>
</evidence>
<accession>M4BQL2</accession>
<dbReference type="Proteomes" id="UP000011713">
    <property type="component" value="Unassembled WGS sequence"/>
</dbReference>
<dbReference type="EnsemblProtists" id="HpaT808701">
    <property type="protein sequence ID" value="HpaP808701"/>
    <property type="gene ID" value="HpaG808701"/>
</dbReference>
<sequence length="56" mass="6557">MGKIYIAGLLAAHRQWPKIIDPGPFQNLRTKNMGHPCRHEIIVFQRPLTVQHFDQH</sequence>
<dbReference type="AlphaFoldDB" id="M4BQL2"/>
<proteinExistence type="predicted"/>
<name>M4BQL2_HYAAE</name>
<protein>
    <submittedName>
        <fullName evidence="1">Uncharacterized protein</fullName>
    </submittedName>
</protein>
<dbReference type="InParanoid" id="M4BQL2"/>
<dbReference type="VEuPathDB" id="FungiDB:HpaG808701"/>
<dbReference type="EMBL" id="JH598582">
    <property type="status" value="NOT_ANNOTATED_CDS"/>
    <property type="molecule type" value="Genomic_DNA"/>
</dbReference>
<reference evidence="2" key="1">
    <citation type="journal article" date="2010" name="Science">
        <title>Signatures of adaptation to obligate biotrophy in the Hyaloperonospora arabidopsidis genome.</title>
        <authorList>
            <person name="Baxter L."/>
            <person name="Tripathy S."/>
            <person name="Ishaque N."/>
            <person name="Boot N."/>
            <person name="Cabral A."/>
            <person name="Kemen E."/>
            <person name="Thines M."/>
            <person name="Ah-Fong A."/>
            <person name="Anderson R."/>
            <person name="Badejoko W."/>
            <person name="Bittner-Eddy P."/>
            <person name="Boore J.L."/>
            <person name="Chibucos M.C."/>
            <person name="Coates M."/>
            <person name="Dehal P."/>
            <person name="Delehaunty K."/>
            <person name="Dong S."/>
            <person name="Downton P."/>
            <person name="Dumas B."/>
            <person name="Fabro G."/>
            <person name="Fronick C."/>
            <person name="Fuerstenberg S.I."/>
            <person name="Fulton L."/>
            <person name="Gaulin E."/>
            <person name="Govers F."/>
            <person name="Hughes L."/>
            <person name="Humphray S."/>
            <person name="Jiang R.H."/>
            <person name="Judelson H."/>
            <person name="Kamoun S."/>
            <person name="Kyung K."/>
            <person name="Meijer H."/>
            <person name="Minx P."/>
            <person name="Morris P."/>
            <person name="Nelson J."/>
            <person name="Phuntumart V."/>
            <person name="Qutob D."/>
            <person name="Rehmany A."/>
            <person name="Rougon-Cardoso A."/>
            <person name="Ryden P."/>
            <person name="Torto-Alalibo T."/>
            <person name="Studholme D."/>
            <person name="Wang Y."/>
            <person name="Win J."/>
            <person name="Wood J."/>
            <person name="Clifton S.W."/>
            <person name="Rogers J."/>
            <person name="Van den Ackerveken G."/>
            <person name="Jones J.D."/>
            <person name="McDowell J.M."/>
            <person name="Beynon J."/>
            <person name="Tyler B.M."/>
        </authorList>
    </citation>
    <scope>NUCLEOTIDE SEQUENCE [LARGE SCALE GENOMIC DNA]</scope>
    <source>
        <strain evidence="2">Emoy2</strain>
    </source>
</reference>
<dbReference type="HOGENOM" id="CLU_3018409_0_0_1"/>
<reference evidence="1" key="2">
    <citation type="submission" date="2015-06" db="UniProtKB">
        <authorList>
            <consortium name="EnsemblProtists"/>
        </authorList>
    </citation>
    <scope>IDENTIFICATION</scope>
    <source>
        <strain evidence="1">Emoy2</strain>
    </source>
</reference>
<keyword evidence="2" id="KW-1185">Reference proteome</keyword>
<organism evidence="1 2">
    <name type="scientific">Hyaloperonospora arabidopsidis (strain Emoy2)</name>
    <name type="common">Downy mildew agent</name>
    <name type="synonym">Peronospora arabidopsidis</name>
    <dbReference type="NCBI Taxonomy" id="559515"/>
    <lineage>
        <taxon>Eukaryota</taxon>
        <taxon>Sar</taxon>
        <taxon>Stramenopiles</taxon>
        <taxon>Oomycota</taxon>
        <taxon>Peronosporomycetes</taxon>
        <taxon>Peronosporales</taxon>
        <taxon>Peronosporaceae</taxon>
        <taxon>Hyaloperonospora</taxon>
    </lineage>
</organism>
<evidence type="ECO:0000313" key="1">
    <source>
        <dbReference type="EnsemblProtists" id="HpaP808701"/>
    </source>
</evidence>